<dbReference type="GO" id="GO:0005739">
    <property type="term" value="C:mitochondrion"/>
    <property type="evidence" value="ECO:0007669"/>
    <property type="project" value="TreeGrafter"/>
</dbReference>
<comment type="similarity">
    <text evidence="1">Belongs to the class-II aminoacyl-tRNA synthetase family.</text>
</comment>
<evidence type="ECO:0000256" key="9">
    <source>
        <dbReference type="ARBA" id="ARBA00047671"/>
    </source>
</evidence>
<keyword evidence="12" id="KW-1185">Reference proteome</keyword>
<dbReference type="Proteomes" id="UP001375240">
    <property type="component" value="Unassembled WGS sequence"/>
</dbReference>
<gene>
    <name evidence="11" type="ORF">TWF696_008098</name>
</gene>
<evidence type="ECO:0000256" key="5">
    <source>
        <dbReference type="ARBA" id="ARBA00022840"/>
    </source>
</evidence>
<dbReference type="Pfam" id="PF03129">
    <property type="entry name" value="HGTP_anticodon"/>
    <property type="match status" value="1"/>
</dbReference>
<dbReference type="Gene3D" id="3.30.930.10">
    <property type="entry name" value="Bira Bifunctional Protein, Domain 2"/>
    <property type="match status" value="2"/>
</dbReference>
<dbReference type="SUPFAM" id="SSF55681">
    <property type="entry name" value="Class II aaRS and biotin synthetases"/>
    <property type="match status" value="1"/>
</dbReference>
<dbReference type="InterPro" id="IPR002316">
    <property type="entry name" value="Pro-tRNA-ligase_IIa"/>
</dbReference>
<dbReference type="InterPro" id="IPR045864">
    <property type="entry name" value="aa-tRNA-synth_II/BPL/LPL"/>
</dbReference>
<dbReference type="Gene3D" id="3.40.50.800">
    <property type="entry name" value="Anticodon-binding domain"/>
    <property type="match status" value="1"/>
</dbReference>
<name>A0AAV9UMI1_9PEZI</name>
<evidence type="ECO:0000256" key="2">
    <source>
        <dbReference type="ARBA" id="ARBA00012831"/>
    </source>
</evidence>
<keyword evidence="6" id="KW-0648">Protein biosynthesis</keyword>
<comment type="catalytic activity">
    <reaction evidence="9">
        <text>tRNA(Pro) + L-proline + ATP = L-prolyl-tRNA(Pro) + AMP + diphosphate</text>
        <dbReference type="Rhea" id="RHEA:14305"/>
        <dbReference type="Rhea" id="RHEA-COMP:9700"/>
        <dbReference type="Rhea" id="RHEA-COMP:9702"/>
        <dbReference type="ChEBI" id="CHEBI:30616"/>
        <dbReference type="ChEBI" id="CHEBI:33019"/>
        <dbReference type="ChEBI" id="CHEBI:60039"/>
        <dbReference type="ChEBI" id="CHEBI:78442"/>
        <dbReference type="ChEBI" id="CHEBI:78532"/>
        <dbReference type="ChEBI" id="CHEBI:456215"/>
        <dbReference type="EC" id="6.1.1.15"/>
    </reaction>
</comment>
<keyword evidence="4" id="KW-0547">Nucleotide-binding</keyword>
<dbReference type="EC" id="6.1.1.15" evidence="2"/>
<dbReference type="SUPFAM" id="SSF52954">
    <property type="entry name" value="Class II aaRS ABD-related"/>
    <property type="match status" value="1"/>
</dbReference>
<evidence type="ECO:0000313" key="12">
    <source>
        <dbReference type="Proteomes" id="UP001375240"/>
    </source>
</evidence>
<dbReference type="PROSITE" id="PS50862">
    <property type="entry name" value="AA_TRNA_LIGASE_II"/>
    <property type="match status" value="1"/>
</dbReference>
<evidence type="ECO:0000256" key="3">
    <source>
        <dbReference type="ARBA" id="ARBA00022598"/>
    </source>
</evidence>
<dbReference type="PANTHER" id="PTHR42753:SF2">
    <property type="entry name" value="PROLINE--TRNA LIGASE"/>
    <property type="match status" value="1"/>
</dbReference>
<dbReference type="InterPro" id="IPR004154">
    <property type="entry name" value="Anticodon-bd"/>
</dbReference>
<organism evidence="11 12">
    <name type="scientific">Orbilia brochopaga</name>
    <dbReference type="NCBI Taxonomy" id="3140254"/>
    <lineage>
        <taxon>Eukaryota</taxon>
        <taxon>Fungi</taxon>
        <taxon>Dikarya</taxon>
        <taxon>Ascomycota</taxon>
        <taxon>Pezizomycotina</taxon>
        <taxon>Orbiliomycetes</taxon>
        <taxon>Orbiliales</taxon>
        <taxon>Orbiliaceae</taxon>
        <taxon>Orbilia</taxon>
    </lineage>
</organism>
<comment type="caution">
    <text evidence="11">The sequence shown here is derived from an EMBL/GenBank/DDBJ whole genome shotgun (WGS) entry which is preliminary data.</text>
</comment>
<keyword evidence="5" id="KW-0067">ATP-binding</keyword>
<evidence type="ECO:0000256" key="4">
    <source>
        <dbReference type="ARBA" id="ARBA00022741"/>
    </source>
</evidence>
<dbReference type="PANTHER" id="PTHR42753">
    <property type="entry name" value="MITOCHONDRIAL RIBOSOME PROTEIN L39/PROLYL-TRNA LIGASE FAMILY MEMBER"/>
    <property type="match status" value="1"/>
</dbReference>
<sequence>MVRGGLIGWPARTRLATSTLCTRCSIRYGLARQLTTDGRTRVSNLWLPVSKAKPNPKNDPDDVHSLLLKAGYLRNAYPGVFHMLPLGLRVQDKLERLIDKNMKAIGASKAALPSISAHSLWQKTGRAEKMGKELFQFKDRHGTQYLLGPTHEEEITTLVSSTVTSYKQLPLRVYQITRKYRDERRPRAGLLRGREFVMKDLYTFDASYESALRTYDSVVAAYRSIFNELTIPYLLAEADSGNMGGNLSHEYHCPCNTGEDTVLTCSSKTEDGSVCGYSANVECVENLPVRTGRWLRKDTKVWYAVSKDRKVLVKAYYPGAVKLATADGEGKPGDEEWFKREIDPRAIQRVVGDEGGGVEVGMEEASALNAWEENFTSWPDTLDETTGQAKEGETYSRVIKIYDGHLLDGESGAKFSTFSEHEADFGAVSQSVIRQFFSDKKIPTVVKTSIEGPEVEGEKEERPIFLCKPITGDACPRCAHGSLEATTTTELGHTFYLGTRYSEPLKATVGTIDDSGAQSQVAMQMGCFGIGVTRLIAAIAEAMRDEKGLCWPRVVAPYSVVVVYTGKKEGGEDIKNTAEEVYDLIAQESRLEDDVVLDDREESVARKMTEADLVGYSVVVVLGAQFEKAGVIEVQERATGRKHLVSRDELACKLHDILFV</sequence>
<dbReference type="AlphaFoldDB" id="A0AAV9UMI1"/>
<evidence type="ECO:0000256" key="6">
    <source>
        <dbReference type="ARBA" id="ARBA00022917"/>
    </source>
</evidence>
<evidence type="ECO:0000313" key="11">
    <source>
        <dbReference type="EMBL" id="KAK6344461.1"/>
    </source>
</evidence>
<evidence type="ECO:0000256" key="7">
    <source>
        <dbReference type="ARBA" id="ARBA00023146"/>
    </source>
</evidence>
<protein>
    <recommendedName>
        <fullName evidence="2">proline--tRNA ligase</fullName>
        <ecNumber evidence="2">6.1.1.15</ecNumber>
    </recommendedName>
    <alternativeName>
        <fullName evidence="8">Prolyl-tRNA synthetase</fullName>
    </alternativeName>
</protein>
<evidence type="ECO:0000256" key="1">
    <source>
        <dbReference type="ARBA" id="ARBA00008226"/>
    </source>
</evidence>
<proteinExistence type="inferred from homology"/>
<evidence type="ECO:0000256" key="8">
    <source>
        <dbReference type="ARBA" id="ARBA00029731"/>
    </source>
</evidence>
<keyword evidence="3" id="KW-0436">Ligase</keyword>
<dbReference type="EMBL" id="JAVHNQ010000006">
    <property type="protein sequence ID" value="KAK6344461.1"/>
    <property type="molecule type" value="Genomic_DNA"/>
</dbReference>
<dbReference type="GO" id="GO:0006433">
    <property type="term" value="P:prolyl-tRNA aminoacylation"/>
    <property type="evidence" value="ECO:0007669"/>
    <property type="project" value="InterPro"/>
</dbReference>
<accession>A0AAV9UMI1</accession>
<dbReference type="InterPro" id="IPR050062">
    <property type="entry name" value="Pro-tRNA_synthetase"/>
</dbReference>
<dbReference type="InterPro" id="IPR036621">
    <property type="entry name" value="Anticodon-bd_dom_sf"/>
</dbReference>
<dbReference type="InterPro" id="IPR002314">
    <property type="entry name" value="aa-tRNA-synt_IIb"/>
</dbReference>
<feature type="domain" description="Aminoacyl-transfer RNA synthetases class-II family profile" evidence="10">
    <location>
        <begin position="87"/>
        <end position="552"/>
    </location>
</feature>
<keyword evidence="7" id="KW-0030">Aminoacyl-tRNA synthetase</keyword>
<reference evidence="11 12" key="1">
    <citation type="submission" date="2019-10" db="EMBL/GenBank/DDBJ databases">
        <authorList>
            <person name="Palmer J.M."/>
        </authorList>
    </citation>
    <scope>NUCLEOTIDE SEQUENCE [LARGE SCALE GENOMIC DNA]</scope>
    <source>
        <strain evidence="11 12">TWF696</strain>
    </source>
</reference>
<dbReference type="GO" id="GO:0005524">
    <property type="term" value="F:ATP binding"/>
    <property type="evidence" value="ECO:0007669"/>
    <property type="project" value="UniProtKB-KW"/>
</dbReference>
<evidence type="ECO:0000259" key="10">
    <source>
        <dbReference type="PROSITE" id="PS50862"/>
    </source>
</evidence>
<dbReference type="InterPro" id="IPR006195">
    <property type="entry name" value="aa-tRNA-synth_II"/>
</dbReference>
<dbReference type="PRINTS" id="PR01046">
    <property type="entry name" value="TRNASYNTHPRO"/>
</dbReference>
<dbReference type="GO" id="GO:0004827">
    <property type="term" value="F:proline-tRNA ligase activity"/>
    <property type="evidence" value="ECO:0007669"/>
    <property type="project" value="UniProtKB-EC"/>
</dbReference>
<dbReference type="Pfam" id="PF00587">
    <property type="entry name" value="tRNA-synt_2b"/>
    <property type="match status" value="1"/>
</dbReference>